<dbReference type="eggNOG" id="COG0457">
    <property type="taxonomic scope" value="Bacteria"/>
</dbReference>
<protein>
    <submittedName>
        <fullName evidence="2">Related to TPR-repeat-containing proteins (Partial length)</fullName>
    </submittedName>
</protein>
<keyword evidence="3" id="KW-1185">Reference proteome</keyword>
<dbReference type="InterPro" id="IPR025117">
    <property type="entry name" value="DUF4037"/>
</dbReference>
<evidence type="ECO:0000313" key="3">
    <source>
        <dbReference type="Proteomes" id="UP000000602"/>
    </source>
</evidence>
<sequence length="315" mass="35706">MDGLILSRKYYEECGRDVLYDRFGVLMDRVAVGLVGPGSECLGFDDQFSRDHDWGPSFCLWLTDEDFALHGEALQAVYCQLPQSFAGFSPRQVSQGEDGRVGAMSISSFYRRYTGLTAPPRTLGQWNIPSSHLSLCTNGEVFVDPLGTFTAWRDALLAYYPEDIRLKMVADGCMRAGQAGQYNWQRGIMRSDPYVMAHAKVQFCTEAMQLIYLLNRAYAPYFKWLLRGLERLPLLGVEVAPLLRDLLCSNAEMTGGEDTWVCQQNIIERICQRLILEFYEQGLIREKTPFLLDQVPLILAGIEDAEFRAGFWGGR</sequence>
<dbReference type="EMBL" id="CR522870">
    <property type="protein sequence ID" value="CAG35314.1"/>
    <property type="molecule type" value="Genomic_DNA"/>
</dbReference>
<dbReference type="OrthoDB" id="3030at2"/>
<dbReference type="Pfam" id="PF13228">
    <property type="entry name" value="DUF4037"/>
    <property type="match status" value="1"/>
</dbReference>
<reference evidence="3" key="1">
    <citation type="journal article" date="2004" name="Environ. Microbiol.">
        <title>The genome of Desulfotalea psychrophila, a sulfate-reducing bacterium from permanently cold Arctic sediments.</title>
        <authorList>
            <person name="Rabus R."/>
            <person name="Ruepp A."/>
            <person name="Frickey T."/>
            <person name="Rattei T."/>
            <person name="Fartmann B."/>
            <person name="Stark M."/>
            <person name="Bauer M."/>
            <person name="Zibat A."/>
            <person name="Lombardot T."/>
            <person name="Becker I."/>
            <person name="Amann J."/>
            <person name="Gellner K."/>
            <person name="Teeling H."/>
            <person name="Leuschner W.D."/>
            <person name="Gloeckner F.-O."/>
            <person name="Lupas A.N."/>
            <person name="Amann R."/>
            <person name="Klenk H.-P."/>
        </authorList>
    </citation>
    <scope>NUCLEOTIDE SEQUENCE [LARGE SCALE GENOMIC DNA]</scope>
    <source>
        <strain evidence="3">DSM 12343 / LSv54</strain>
    </source>
</reference>
<evidence type="ECO:0000259" key="1">
    <source>
        <dbReference type="Pfam" id="PF13228"/>
    </source>
</evidence>
<dbReference type="Proteomes" id="UP000000602">
    <property type="component" value="Chromosome"/>
</dbReference>
<dbReference type="RefSeq" id="WP_011187830.1">
    <property type="nucleotide sequence ID" value="NC_006138.1"/>
</dbReference>
<dbReference type="STRING" id="177439.DP0585"/>
<dbReference type="AlphaFoldDB" id="Q6AQQ9"/>
<gene>
    <name evidence="2" type="ordered locus">DP0585</name>
</gene>
<dbReference type="KEGG" id="dps:DP0585"/>
<dbReference type="HOGENOM" id="CLU_066174_0_0_7"/>
<accession>Q6AQQ9</accession>
<organism evidence="2 3">
    <name type="scientific">Desulfotalea psychrophila (strain LSv54 / DSM 12343)</name>
    <dbReference type="NCBI Taxonomy" id="177439"/>
    <lineage>
        <taxon>Bacteria</taxon>
        <taxon>Pseudomonadati</taxon>
        <taxon>Thermodesulfobacteriota</taxon>
        <taxon>Desulfobulbia</taxon>
        <taxon>Desulfobulbales</taxon>
        <taxon>Desulfocapsaceae</taxon>
        <taxon>Desulfotalea</taxon>
    </lineage>
</organism>
<feature type="domain" description="DUF4037" evidence="1">
    <location>
        <begin position="127"/>
        <end position="225"/>
    </location>
</feature>
<evidence type="ECO:0000313" key="2">
    <source>
        <dbReference type="EMBL" id="CAG35314.1"/>
    </source>
</evidence>
<proteinExistence type="predicted"/>
<name>Q6AQQ9_DESPS</name>